<keyword evidence="1" id="KW-0472">Membrane</keyword>
<evidence type="ECO:0000256" key="1">
    <source>
        <dbReference type="SAM" id="Phobius"/>
    </source>
</evidence>
<dbReference type="AlphaFoldDB" id="A0A2T2XF99"/>
<gene>
    <name evidence="2" type="ORF">C7B46_11030</name>
</gene>
<accession>A0A2T2XF99</accession>
<proteinExistence type="predicted"/>
<evidence type="ECO:0000313" key="2">
    <source>
        <dbReference type="EMBL" id="PSR33184.1"/>
    </source>
</evidence>
<sequence length="77" mass="8263">MPSAQLLVMISRLTAILVDLAGGVFTLVMVYGGIRLMVAHSPRAVQSSKELMGRAAIGLALILLVDLIRQLLQYVVS</sequence>
<reference evidence="2 3" key="1">
    <citation type="journal article" date="2014" name="BMC Genomics">
        <title>Comparison of environmental and isolate Sulfobacillus genomes reveals diverse carbon, sulfur, nitrogen, and hydrogen metabolisms.</title>
        <authorList>
            <person name="Justice N.B."/>
            <person name="Norman A."/>
            <person name="Brown C.T."/>
            <person name="Singh A."/>
            <person name="Thomas B.C."/>
            <person name="Banfield J.F."/>
        </authorList>
    </citation>
    <scope>NUCLEOTIDE SEQUENCE [LARGE SCALE GENOMIC DNA]</scope>
    <source>
        <strain evidence="2">AMDSBA4</strain>
    </source>
</reference>
<name>A0A2T2XF99_9FIRM</name>
<feature type="transmembrane region" description="Helical" evidence="1">
    <location>
        <begin position="6"/>
        <end position="30"/>
    </location>
</feature>
<dbReference type="EMBL" id="PXYW01000025">
    <property type="protein sequence ID" value="PSR33184.1"/>
    <property type="molecule type" value="Genomic_DNA"/>
</dbReference>
<protein>
    <submittedName>
        <fullName evidence="2">Uncharacterized protein</fullName>
    </submittedName>
</protein>
<dbReference type="Proteomes" id="UP000242972">
    <property type="component" value="Unassembled WGS sequence"/>
</dbReference>
<feature type="transmembrane region" description="Helical" evidence="1">
    <location>
        <begin position="51"/>
        <end position="72"/>
    </location>
</feature>
<keyword evidence="1" id="KW-1133">Transmembrane helix</keyword>
<organism evidence="2 3">
    <name type="scientific">Sulfobacillus benefaciens</name>
    <dbReference type="NCBI Taxonomy" id="453960"/>
    <lineage>
        <taxon>Bacteria</taxon>
        <taxon>Bacillati</taxon>
        <taxon>Bacillota</taxon>
        <taxon>Clostridia</taxon>
        <taxon>Eubacteriales</taxon>
        <taxon>Clostridiales Family XVII. Incertae Sedis</taxon>
        <taxon>Sulfobacillus</taxon>
    </lineage>
</organism>
<comment type="caution">
    <text evidence="2">The sequence shown here is derived from an EMBL/GenBank/DDBJ whole genome shotgun (WGS) entry which is preliminary data.</text>
</comment>
<keyword evidence="1" id="KW-0812">Transmembrane</keyword>
<evidence type="ECO:0000313" key="3">
    <source>
        <dbReference type="Proteomes" id="UP000242972"/>
    </source>
</evidence>
<dbReference type="Pfam" id="PF18895">
    <property type="entry name" value="T4SS_pilin"/>
    <property type="match status" value="1"/>
</dbReference>
<dbReference type="InterPro" id="IPR043993">
    <property type="entry name" value="T4SS_pilin"/>
</dbReference>